<dbReference type="Proteomes" id="UP000487757">
    <property type="component" value="Unassembled WGS sequence"/>
</dbReference>
<dbReference type="RefSeq" id="WP_154280233.1">
    <property type="nucleotide sequence ID" value="NZ_JBHUJQ010000001.1"/>
</dbReference>
<evidence type="ECO:0000313" key="1">
    <source>
        <dbReference type="EMBL" id="MRX75997.1"/>
    </source>
</evidence>
<evidence type="ECO:0000313" key="2">
    <source>
        <dbReference type="Proteomes" id="UP000487757"/>
    </source>
</evidence>
<protein>
    <submittedName>
        <fullName evidence="1">Uncharacterized protein</fullName>
    </submittedName>
</protein>
<dbReference type="AlphaFoldDB" id="A0A7K0FWK8"/>
<dbReference type="EMBL" id="WKKH01000009">
    <property type="protein sequence ID" value="MRX75997.1"/>
    <property type="molecule type" value="Genomic_DNA"/>
</dbReference>
<organism evidence="1 2">
    <name type="scientific">Pedobacter petrophilus</name>
    <dbReference type="NCBI Taxonomy" id="1908241"/>
    <lineage>
        <taxon>Bacteria</taxon>
        <taxon>Pseudomonadati</taxon>
        <taxon>Bacteroidota</taxon>
        <taxon>Sphingobacteriia</taxon>
        <taxon>Sphingobacteriales</taxon>
        <taxon>Sphingobacteriaceae</taxon>
        <taxon>Pedobacter</taxon>
    </lineage>
</organism>
<accession>A0A7K0FWK8</accession>
<sequence>MERSEITDLLEIINQQVSSAILGGRDDDYEELESMGLIIIHREAVQWSASITPAGIAYLGHD</sequence>
<gene>
    <name evidence="1" type="ORF">GJU39_07835</name>
</gene>
<proteinExistence type="predicted"/>
<reference evidence="1 2" key="1">
    <citation type="submission" date="2019-11" db="EMBL/GenBank/DDBJ databases">
        <title>Pedobacter petrophilus genome.</title>
        <authorList>
            <person name="Feldbauer M.J."/>
            <person name="Newman J.D."/>
        </authorList>
    </citation>
    <scope>NUCLEOTIDE SEQUENCE [LARGE SCALE GENOMIC DNA]</scope>
    <source>
        <strain evidence="1 2">LMG 29686</strain>
    </source>
</reference>
<keyword evidence="2" id="KW-1185">Reference proteome</keyword>
<comment type="caution">
    <text evidence="1">The sequence shown here is derived from an EMBL/GenBank/DDBJ whole genome shotgun (WGS) entry which is preliminary data.</text>
</comment>
<dbReference type="OrthoDB" id="771249at2"/>
<name>A0A7K0FWK8_9SPHI</name>